<sequence>MTLLNCRMEANERVSFGFEELYAPRRRTRLLTPIVTYVVMISSCYNAISHDDLFFSGKVNSLQPGRQEKQKQELRLDLRSWILQKQAIYNWSSYLKFFYDKNKFNSNMIN</sequence>
<accession>A0AAV1SLX2</accession>
<comment type="caution">
    <text evidence="1">The sequence shown here is derived from an EMBL/GenBank/DDBJ whole genome shotgun (WGS) entry which is preliminary data.</text>
</comment>
<dbReference type="AlphaFoldDB" id="A0AAV1SLX2"/>
<evidence type="ECO:0000313" key="2">
    <source>
        <dbReference type="Proteomes" id="UP001314170"/>
    </source>
</evidence>
<gene>
    <name evidence="1" type="ORF">DCAF_LOCUS25114</name>
</gene>
<reference evidence="1 2" key="1">
    <citation type="submission" date="2024-01" db="EMBL/GenBank/DDBJ databases">
        <authorList>
            <person name="Waweru B."/>
        </authorList>
    </citation>
    <scope>NUCLEOTIDE SEQUENCE [LARGE SCALE GENOMIC DNA]</scope>
</reference>
<name>A0AAV1SLX2_9ROSI</name>
<dbReference type="Proteomes" id="UP001314170">
    <property type="component" value="Unassembled WGS sequence"/>
</dbReference>
<organism evidence="1 2">
    <name type="scientific">Dovyalis caffra</name>
    <dbReference type="NCBI Taxonomy" id="77055"/>
    <lineage>
        <taxon>Eukaryota</taxon>
        <taxon>Viridiplantae</taxon>
        <taxon>Streptophyta</taxon>
        <taxon>Embryophyta</taxon>
        <taxon>Tracheophyta</taxon>
        <taxon>Spermatophyta</taxon>
        <taxon>Magnoliopsida</taxon>
        <taxon>eudicotyledons</taxon>
        <taxon>Gunneridae</taxon>
        <taxon>Pentapetalae</taxon>
        <taxon>rosids</taxon>
        <taxon>fabids</taxon>
        <taxon>Malpighiales</taxon>
        <taxon>Salicaceae</taxon>
        <taxon>Flacourtieae</taxon>
        <taxon>Dovyalis</taxon>
    </lineage>
</organism>
<protein>
    <submittedName>
        <fullName evidence="1">Uncharacterized protein</fullName>
    </submittedName>
</protein>
<evidence type="ECO:0000313" key="1">
    <source>
        <dbReference type="EMBL" id="CAK7354196.1"/>
    </source>
</evidence>
<dbReference type="EMBL" id="CAWUPB010001194">
    <property type="protein sequence ID" value="CAK7354196.1"/>
    <property type="molecule type" value="Genomic_DNA"/>
</dbReference>
<proteinExistence type="predicted"/>
<keyword evidence="2" id="KW-1185">Reference proteome</keyword>